<dbReference type="PROSITE" id="PS51257">
    <property type="entry name" value="PROKAR_LIPOPROTEIN"/>
    <property type="match status" value="1"/>
</dbReference>
<dbReference type="PANTHER" id="PTHR47934">
    <property type="entry name" value="PENTATRICOPEPTIDE REPEAT-CONTAINING PROTEIN PET309, MITOCHONDRIAL"/>
    <property type="match status" value="1"/>
</dbReference>
<dbReference type="InterPro" id="IPR011990">
    <property type="entry name" value="TPR-like_helical_dom_sf"/>
</dbReference>
<dbReference type="Gene3D" id="1.25.40.10">
    <property type="entry name" value="Tetratricopeptide repeat domain"/>
    <property type="match status" value="4"/>
</dbReference>
<dbReference type="PROSITE" id="PS51375">
    <property type="entry name" value="PPR"/>
    <property type="match status" value="9"/>
</dbReference>
<reference evidence="4 5" key="1">
    <citation type="journal article" date="2019" name="Sci. Rep.">
        <title>A high-quality genome of Eragrostis curvula grass provides insights into Poaceae evolution and supports new strategies to enhance forage quality.</title>
        <authorList>
            <person name="Carballo J."/>
            <person name="Santos B.A.C.M."/>
            <person name="Zappacosta D."/>
            <person name="Garbus I."/>
            <person name="Selva J.P."/>
            <person name="Gallo C.A."/>
            <person name="Diaz A."/>
            <person name="Albertini E."/>
            <person name="Caccamo M."/>
            <person name="Echenique V."/>
        </authorList>
    </citation>
    <scope>NUCLEOTIDE SEQUENCE [LARGE SCALE GENOMIC DNA]</scope>
    <source>
        <strain evidence="5">cv. Victoria</strain>
        <tissue evidence="4">Leaf</tissue>
    </source>
</reference>
<dbReference type="AlphaFoldDB" id="A0A5J9VP40"/>
<dbReference type="GO" id="GO:0003729">
    <property type="term" value="F:mRNA binding"/>
    <property type="evidence" value="ECO:0007669"/>
    <property type="project" value="TreeGrafter"/>
</dbReference>
<evidence type="ECO:0000313" key="5">
    <source>
        <dbReference type="Proteomes" id="UP000324897"/>
    </source>
</evidence>
<dbReference type="Proteomes" id="UP000324897">
    <property type="component" value="Chromosome 4"/>
</dbReference>
<dbReference type="NCBIfam" id="TIGR00756">
    <property type="entry name" value="PPR"/>
    <property type="match status" value="9"/>
</dbReference>
<dbReference type="EMBL" id="RWGY01000007">
    <property type="protein sequence ID" value="TVU37933.1"/>
    <property type="molecule type" value="Genomic_DNA"/>
</dbReference>
<name>A0A5J9VP40_9POAL</name>
<dbReference type="Pfam" id="PF13041">
    <property type="entry name" value="PPR_2"/>
    <property type="match status" value="4"/>
</dbReference>
<dbReference type="GO" id="GO:0007005">
    <property type="term" value="P:mitochondrion organization"/>
    <property type="evidence" value="ECO:0007669"/>
    <property type="project" value="TreeGrafter"/>
</dbReference>
<feature type="repeat" description="PPR" evidence="3">
    <location>
        <begin position="271"/>
        <end position="305"/>
    </location>
</feature>
<comment type="caution">
    <text evidence="4">The sequence shown here is derived from an EMBL/GenBank/DDBJ whole genome shotgun (WGS) entry which is preliminary data.</text>
</comment>
<feature type="repeat" description="PPR" evidence="3">
    <location>
        <begin position="376"/>
        <end position="410"/>
    </location>
</feature>
<sequence length="673" mass="75696">MHRAVSGFLRRALVTRTYPPALCLSSQACCLYSLDQQEPSRSVPYGDYRSQRLLPLITIAVRTSNWDAARKIGFRDCVSLYGLSQSTGLFALLMKSFLPWRVREVRCLIRSMVHYCGNAGPELFELAPMLFSSLSGSMTLLQVYAAIIRIFAESSMFEDALLTYIEAKKVGVEVRLCNFLLKCLVEGNQIMYARSLFDDMKSSGPSPNVYSYSVLMNLEMVYDLWNDMIRHDFVPDIYNYTSLIYALCRHKYLKEALGVFELMLENGVSPNIVTCTILVDSFSKEGLIGEAFLLLDKVHQLGIAPNLCTYKVIINGLCKLNKSSNVWEVFADMIKRGHVPDVVLYSIIIDGFVKALKLQEAMRLYRRMVDEGPKPNIFTYTSLVNGLCRYDSLPETMKLFNEIAEFGLIPDMMMYTSVIACYCRRSNMEAAVHMFKQMKRHGLSPDAFVYTCLISGYSKVLAMDGARLMMEEMQEMDIAPTVVTYTALIVGYFKTGDEKEAKILYRKMLQDGITPDATLSCILGLSNDEEYSMAVMSSQSKLPSAKNNTLEAFHILAMRKKMMALLESTGSGSRSESDKDDDDFVPMGNELTIVAAHQHVAVHYADAEHTDEELVCLLQNILAGPTLMNAEVKELGIVVTDDDDTEEPYSFRSYSILVEGQARDEMLDGNGSE</sequence>
<dbReference type="Pfam" id="PF13812">
    <property type="entry name" value="PPR_3"/>
    <property type="match status" value="1"/>
</dbReference>
<proteinExistence type="predicted"/>
<feature type="repeat" description="PPR" evidence="3">
    <location>
        <begin position="173"/>
        <end position="207"/>
    </location>
</feature>
<evidence type="ECO:0000313" key="4">
    <source>
        <dbReference type="EMBL" id="TVU37933.1"/>
    </source>
</evidence>
<feature type="repeat" description="PPR" evidence="3">
    <location>
        <begin position="306"/>
        <end position="340"/>
    </location>
</feature>
<evidence type="ECO:0000256" key="3">
    <source>
        <dbReference type="PROSITE-ProRule" id="PRU00708"/>
    </source>
</evidence>
<feature type="repeat" description="PPR" evidence="3">
    <location>
        <begin position="411"/>
        <end position="445"/>
    </location>
</feature>
<dbReference type="PANTHER" id="PTHR47934:SF8">
    <property type="entry name" value="PENTACOTRIPEPTIDE-REPEAT REGION OF PRORP DOMAIN-CONTAINING PROTEIN"/>
    <property type="match status" value="1"/>
</dbReference>
<feature type="repeat" description="PPR" evidence="3">
    <location>
        <begin position="236"/>
        <end position="270"/>
    </location>
</feature>
<dbReference type="InterPro" id="IPR051114">
    <property type="entry name" value="Mito_RNA_Proc_CCM1"/>
</dbReference>
<keyword evidence="2" id="KW-0809">Transit peptide</keyword>
<keyword evidence="5" id="KW-1185">Reference proteome</keyword>
<gene>
    <name evidence="4" type="ORF">EJB05_11278</name>
</gene>
<dbReference type="InterPro" id="IPR002885">
    <property type="entry name" value="PPR_rpt"/>
</dbReference>
<organism evidence="4 5">
    <name type="scientific">Eragrostis curvula</name>
    <name type="common">weeping love grass</name>
    <dbReference type="NCBI Taxonomy" id="38414"/>
    <lineage>
        <taxon>Eukaryota</taxon>
        <taxon>Viridiplantae</taxon>
        <taxon>Streptophyta</taxon>
        <taxon>Embryophyta</taxon>
        <taxon>Tracheophyta</taxon>
        <taxon>Spermatophyta</taxon>
        <taxon>Magnoliopsida</taxon>
        <taxon>Liliopsida</taxon>
        <taxon>Poales</taxon>
        <taxon>Poaceae</taxon>
        <taxon>PACMAD clade</taxon>
        <taxon>Chloridoideae</taxon>
        <taxon>Eragrostideae</taxon>
        <taxon>Eragrostidinae</taxon>
        <taxon>Eragrostis</taxon>
    </lineage>
</organism>
<protein>
    <recommendedName>
        <fullName evidence="6">Pentacotripeptide-repeat region of PRORP domain-containing protein</fullName>
    </recommendedName>
</protein>
<evidence type="ECO:0008006" key="6">
    <source>
        <dbReference type="Google" id="ProtNLM"/>
    </source>
</evidence>
<dbReference type="Pfam" id="PF01535">
    <property type="entry name" value="PPR"/>
    <property type="match status" value="1"/>
</dbReference>
<dbReference type="GO" id="GO:0006396">
    <property type="term" value="P:RNA processing"/>
    <property type="evidence" value="ECO:0007669"/>
    <property type="project" value="TreeGrafter"/>
</dbReference>
<dbReference type="GO" id="GO:0005739">
    <property type="term" value="C:mitochondrion"/>
    <property type="evidence" value="ECO:0007669"/>
    <property type="project" value="TreeGrafter"/>
</dbReference>
<keyword evidence="1" id="KW-0677">Repeat</keyword>
<feature type="repeat" description="PPR" evidence="3">
    <location>
        <begin position="481"/>
        <end position="515"/>
    </location>
</feature>
<dbReference type="Gramene" id="TVU37933">
    <property type="protein sequence ID" value="TVU37933"/>
    <property type="gene ID" value="EJB05_11278"/>
</dbReference>
<feature type="non-terminal residue" evidence="4">
    <location>
        <position position="1"/>
    </location>
</feature>
<dbReference type="SUPFAM" id="SSF81901">
    <property type="entry name" value="HCP-like"/>
    <property type="match status" value="1"/>
</dbReference>
<evidence type="ECO:0000256" key="2">
    <source>
        <dbReference type="ARBA" id="ARBA00022946"/>
    </source>
</evidence>
<feature type="repeat" description="PPR" evidence="3">
    <location>
        <begin position="446"/>
        <end position="480"/>
    </location>
</feature>
<feature type="repeat" description="PPR" evidence="3">
    <location>
        <begin position="341"/>
        <end position="375"/>
    </location>
</feature>
<evidence type="ECO:0000256" key="1">
    <source>
        <dbReference type="ARBA" id="ARBA00022737"/>
    </source>
</evidence>
<accession>A0A5J9VP40</accession>
<dbReference type="OrthoDB" id="185373at2759"/>